<dbReference type="SUPFAM" id="SSF55729">
    <property type="entry name" value="Acyl-CoA N-acyltransferases (Nat)"/>
    <property type="match status" value="1"/>
</dbReference>
<reference evidence="2 3" key="1">
    <citation type="journal article" date="2017" name="Antonie Van Leeuwenhoek">
        <title>Rhizobium rhizosphaerae sp. nov., a novel species isolated from rice rhizosphere.</title>
        <authorList>
            <person name="Zhao J.J."/>
            <person name="Zhang J."/>
            <person name="Zhang R.J."/>
            <person name="Zhang C.W."/>
            <person name="Yin H.Q."/>
            <person name="Zhang X.X."/>
        </authorList>
    </citation>
    <scope>NUCLEOTIDE SEQUENCE [LARGE SCALE GENOMIC DNA]</scope>
    <source>
        <strain evidence="2 3">BSs20135</strain>
    </source>
</reference>
<dbReference type="PROSITE" id="PS51186">
    <property type="entry name" value="GNAT"/>
    <property type="match status" value="1"/>
</dbReference>
<dbReference type="InterPro" id="IPR016181">
    <property type="entry name" value="Acyl_CoA_acyltransferase"/>
</dbReference>
<keyword evidence="3" id="KW-1185">Reference proteome</keyword>
<comment type="caution">
    <text evidence="2">The sequence shown here is derived from an EMBL/GenBank/DDBJ whole genome shotgun (WGS) entry which is preliminary data.</text>
</comment>
<gene>
    <name evidence="2" type="ORF">GARC_2074</name>
</gene>
<evidence type="ECO:0000313" key="2">
    <source>
        <dbReference type="EMBL" id="GAC19041.1"/>
    </source>
</evidence>
<proteinExistence type="predicted"/>
<dbReference type="OrthoDB" id="9798081at2"/>
<dbReference type="RefSeq" id="WP_007619430.1">
    <property type="nucleotide sequence ID" value="NZ_BAEO01000027.1"/>
</dbReference>
<name>K6Y4Z6_9ALTE</name>
<evidence type="ECO:0000313" key="3">
    <source>
        <dbReference type="Proteomes" id="UP000006327"/>
    </source>
</evidence>
<evidence type="ECO:0000259" key="1">
    <source>
        <dbReference type="PROSITE" id="PS51186"/>
    </source>
</evidence>
<dbReference type="Gene3D" id="3.40.630.30">
    <property type="match status" value="1"/>
</dbReference>
<protein>
    <submittedName>
        <fullName evidence="2">Ribosomal-protein-alanine acetyltransferase</fullName>
    </submittedName>
</protein>
<dbReference type="GO" id="GO:0016747">
    <property type="term" value="F:acyltransferase activity, transferring groups other than amino-acyl groups"/>
    <property type="evidence" value="ECO:0007669"/>
    <property type="project" value="InterPro"/>
</dbReference>
<dbReference type="STRING" id="493475.GARC_2074"/>
<dbReference type="AlphaFoldDB" id="K6Y4Z6"/>
<sequence length="170" mass="19433">MKTLTSEKLKLRKLTIRDTKFIVELLNDPDFLKYIGDRGVKNEQDAITYIQQGPQSMYQQYGFGLLLVESISLKRPIGLCGVLKRAELDHPDLGFAFLPQYRERGLALEAAKLVLVDAYERKVVQKVLGITSVDNLKSINLLEKLGFNYKGLIRLKDDIEEVKLFELTQT</sequence>
<dbReference type="EMBL" id="BAEO01000027">
    <property type="protein sequence ID" value="GAC19041.1"/>
    <property type="molecule type" value="Genomic_DNA"/>
</dbReference>
<organism evidence="2 3">
    <name type="scientific">Paraglaciecola arctica BSs20135</name>
    <dbReference type="NCBI Taxonomy" id="493475"/>
    <lineage>
        <taxon>Bacteria</taxon>
        <taxon>Pseudomonadati</taxon>
        <taxon>Pseudomonadota</taxon>
        <taxon>Gammaproteobacteria</taxon>
        <taxon>Alteromonadales</taxon>
        <taxon>Alteromonadaceae</taxon>
        <taxon>Paraglaciecola</taxon>
    </lineage>
</organism>
<dbReference type="eggNOG" id="COG1670">
    <property type="taxonomic scope" value="Bacteria"/>
</dbReference>
<dbReference type="Proteomes" id="UP000006327">
    <property type="component" value="Unassembled WGS sequence"/>
</dbReference>
<dbReference type="InterPro" id="IPR000182">
    <property type="entry name" value="GNAT_dom"/>
</dbReference>
<feature type="domain" description="N-acetyltransferase" evidence="1">
    <location>
        <begin position="9"/>
        <end position="166"/>
    </location>
</feature>
<dbReference type="InterPro" id="IPR051531">
    <property type="entry name" value="N-acetyltransferase"/>
</dbReference>
<dbReference type="Pfam" id="PF13302">
    <property type="entry name" value="Acetyltransf_3"/>
    <property type="match status" value="1"/>
</dbReference>
<dbReference type="PANTHER" id="PTHR43792:SF1">
    <property type="entry name" value="N-ACETYLTRANSFERASE DOMAIN-CONTAINING PROTEIN"/>
    <property type="match status" value="1"/>
</dbReference>
<keyword evidence="2" id="KW-0808">Transferase</keyword>
<dbReference type="PANTHER" id="PTHR43792">
    <property type="entry name" value="GNAT FAMILY, PUTATIVE (AFU_ORTHOLOGUE AFUA_3G00765)-RELATED-RELATED"/>
    <property type="match status" value="1"/>
</dbReference>
<accession>K6Y4Z6</accession>